<dbReference type="PANTHER" id="PTHR48083:SF2">
    <property type="entry name" value="MEDIUM-CHAIN SPECIFIC ACYL-COA DEHYDROGENASE, MITOCHONDRIAL"/>
    <property type="match status" value="1"/>
</dbReference>
<dbReference type="Pfam" id="PF02770">
    <property type="entry name" value="Acyl-CoA_dh_M"/>
    <property type="match status" value="1"/>
</dbReference>
<dbReference type="CDD" id="cd00567">
    <property type="entry name" value="ACAD"/>
    <property type="match status" value="1"/>
</dbReference>
<keyword evidence="4 5" id="KW-0560">Oxidoreductase</keyword>
<evidence type="ECO:0000256" key="4">
    <source>
        <dbReference type="ARBA" id="ARBA00023002"/>
    </source>
</evidence>
<evidence type="ECO:0000313" key="9">
    <source>
        <dbReference type="EMBL" id="AKG42753.1"/>
    </source>
</evidence>
<name>A0A0F7FSX8_9ACTN</name>
<accession>A0A0F7FSX8</accession>
<dbReference type="GO" id="GO:0003995">
    <property type="term" value="F:acyl-CoA dehydrogenase activity"/>
    <property type="evidence" value="ECO:0007669"/>
    <property type="project" value="TreeGrafter"/>
</dbReference>
<comment type="cofactor">
    <cofactor evidence="5">
        <name>FAD</name>
        <dbReference type="ChEBI" id="CHEBI:57692"/>
    </cofactor>
</comment>
<dbReference type="KEGG" id="sxi:SXIM_13690"/>
<dbReference type="GO" id="GO:0033539">
    <property type="term" value="P:fatty acid beta-oxidation using acyl-CoA dehydrogenase"/>
    <property type="evidence" value="ECO:0007669"/>
    <property type="project" value="TreeGrafter"/>
</dbReference>
<evidence type="ECO:0000256" key="3">
    <source>
        <dbReference type="ARBA" id="ARBA00022827"/>
    </source>
</evidence>
<dbReference type="STRING" id="408015.SXIM_13690"/>
<keyword evidence="3 5" id="KW-0274">FAD</keyword>
<dbReference type="InterPro" id="IPR046373">
    <property type="entry name" value="Acyl-CoA_Oxase/DH_mid-dom_sf"/>
</dbReference>
<feature type="domain" description="Acyl-CoA dehydrogenase/oxidase C-terminal" evidence="7">
    <location>
        <begin position="176"/>
        <end position="328"/>
    </location>
</feature>
<dbReference type="InterPro" id="IPR009100">
    <property type="entry name" value="AcylCoA_DH/oxidase_NM_dom_sf"/>
</dbReference>
<reference evidence="9" key="1">
    <citation type="submission" date="2019-08" db="EMBL/GenBank/DDBJ databases">
        <title>Complete genome sequence of a mangrove-derived Streptomyces xiamenensis.</title>
        <authorList>
            <person name="Xu J."/>
        </authorList>
    </citation>
    <scope>NUCLEOTIDE SEQUENCE</scope>
    <source>
        <strain evidence="9">318</strain>
    </source>
</reference>
<sequence length="504" mass="52735">MPAEHGGRLTSLEDLLTIGRVIAERDPAVTLIANSPLGAAMPVWLAGSAAQRRQVADAVLGGAYVALGITERAHGADLLASETTVRREGGGYVIDGEKWLINNAAQARFVCLLARDPDRTGMRSLSFVLVDLEELPAASYEILPRVPTHGVRAAQIGGIRFHGARVPASALIGRAGAGLELASASLSVTRTLVPVLSLGVLATALRCCTAFLAERRLYGGTATDIPYVREELAAALVDLRAAEAVARACARAPHVLPDLVPVTSAVAKYLVPKVVEARMRKLSVVLGARSYLREGHWSGLFEKLRRDVRLFGLFDGSEPVVLSSLAAQASCLDAPADPRRADALFARGGPLPSLFGQDTGPFADDDPVTAGVEETAAVLERLGAAHGDGVLCRAAAALRAAAARVRTEARDALDPRSLAGQQFADRYARLFAATCLARSAPAADGPPAPWLGSGISALLEPGRRMPAGTARLLWEDVARLARPGTEPADGPAGLELVAQGGESR</sequence>
<keyword evidence="10" id="KW-1185">Reference proteome</keyword>
<evidence type="ECO:0000256" key="1">
    <source>
        <dbReference type="ARBA" id="ARBA00009347"/>
    </source>
</evidence>
<gene>
    <name evidence="9" type="ORF">SXIM_13690</name>
</gene>
<dbReference type="Proteomes" id="UP000034034">
    <property type="component" value="Chromosome"/>
</dbReference>
<dbReference type="SUPFAM" id="SSF56645">
    <property type="entry name" value="Acyl-CoA dehydrogenase NM domain-like"/>
    <property type="match status" value="1"/>
</dbReference>
<dbReference type="InterPro" id="IPR009075">
    <property type="entry name" value="AcylCo_DH/oxidase_C"/>
</dbReference>
<dbReference type="HOGENOM" id="CLU_022921_0_0_11"/>
<organism evidence="9 10">
    <name type="scientific">Streptomyces xiamenensis</name>
    <dbReference type="NCBI Taxonomy" id="408015"/>
    <lineage>
        <taxon>Bacteria</taxon>
        <taxon>Bacillati</taxon>
        <taxon>Actinomycetota</taxon>
        <taxon>Actinomycetes</taxon>
        <taxon>Kitasatosporales</taxon>
        <taxon>Streptomycetaceae</taxon>
        <taxon>Streptomyces</taxon>
    </lineage>
</organism>
<dbReference type="Gene3D" id="2.40.110.10">
    <property type="entry name" value="Butyryl-CoA Dehydrogenase, subunit A, domain 2"/>
    <property type="match status" value="1"/>
</dbReference>
<dbReference type="Gene3D" id="1.20.140.10">
    <property type="entry name" value="Butyryl-CoA Dehydrogenase, subunit A, domain 3"/>
    <property type="match status" value="1"/>
</dbReference>
<evidence type="ECO:0000259" key="7">
    <source>
        <dbReference type="Pfam" id="PF00441"/>
    </source>
</evidence>
<dbReference type="GO" id="GO:0005737">
    <property type="term" value="C:cytoplasm"/>
    <property type="evidence" value="ECO:0007669"/>
    <property type="project" value="TreeGrafter"/>
</dbReference>
<evidence type="ECO:0000259" key="8">
    <source>
        <dbReference type="Pfam" id="PF02770"/>
    </source>
</evidence>
<feature type="domain" description="Acyl-CoA oxidase/dehydrogenase middle" evidence="8">
    <location>
        <begin position="66"/>
        <end position="162"/>
    </location>
</feature>
<dbReference type="InterPro" id="IPR050741">
    <property type="entry name" value="Acyl-CoA_dehydrogenase"/>
</dbReference>
<dbReference type="EMBL" id="CP009922">
    <property type="protein sequence ID" value="AKG42753.1"/>
    <property type="molecule type" value="Genomic_DNA"/>
</dbReference>
<dbReference type="SUPFAM" id="SSF47203">
    <property type="entry name" value="Acyl-CoA dehydrogenase C-terminal domain-like"/>
    <property type="match status" value="1"/>
</dbReference>
<evidence type="ECO:0000256" key="6">
    <source>
        <dbReference type="SAM" id="MobiDB-lite"/>
    </source>
</evidence>
<dbReference type="InterPro" id="IPR006091">
    <property type="entry name" value="Acyl-CoA_Oxase/DH_mid-dom"/>
</dbReference>
<dbReference type="AlphaFoldDB" id="A0A0F7FSX8"/>
<dbReference type="Pfam" id="PF00441">
    <property type="entry name" value="Acyl-CoA_dh_1"/>
    <property type="match status" value="1"/>
</dbReference>
<comment type="similarity">
    <text evidence="1 5">Belongs to the acyl-CoA dehydrogenase family.</text>
</comment>
<keyword evidence="2 5" id="KW-0285">Flavoprotein</keyword>
<dbReference type="PATRIC" id="fig|408015.6.peg.1404"/>
<protein>
    <submittedName>
        <fullName evidence="9">Acyl-CoA dehydrogenase</fullName>
    </submittedName>
</protein>
<dbReference type="PANTHER" id="PTHR48083">
    <property type="entry name" value="MEDIUM-CHAIN SPECIFIC ACYL-COA DEHYDROGENASE, MITOCHONDRIAL-RELATED"/>
    <property type="match status" value="1"/>
</dbReference>
<feature type="region of interest" description="Disordered" evidence="6">
    <location>
        <begin position="483"/>
        <end position="504"/>
    </location>
</feature>
<proteinExistence type="inferred from homology"/>
<evidence type="ECO:0000256" key="2">
    <source>
        <dbReference type="ARBA" id="ARBA00022630"/>
    </source>
</evidence>
<evidence type="ECO:0000256" key="5">
    <source>
        <dbReference type="RuleBase" id="RU362125"/>
    </source>
</evidence>
<evidence type="ECO:0000313" key="10">
    <source>
        <dbReference type="Proteomes" id="UP000034034"/>
    </source>
</evidence>
<dbReference type="InterPro" id="IPR036250">
    <property type="entry name" value="AcylCo_DH-like_C"/>
</dbReference>